<organism evidence="1 2">
    <name type="scientific">Candidatus Mancarchaeum acidiphilum</name>
    <dbReference type="NCBI Taxonomy" id="1920749"/>
    <lineage>
        <taxon>Archaea</taxon>
        <taxon>Candidatus Micrarchaeota</taxon>
        <taxon>Candidatus Mancarchaeum</taxon>
    </lineage>
</organism>
<proteinExistence type="predicted"/>
<dbReference type="Proteomes" id="UP000197679">
    <property type="component" value="Chromosome"/>
</dbReference>
<dbReference type="KEGG" id="marh:Mia14_0321"/>
<evidence type="ECO:0000313" key="2">
    <source>
        <dbReference type="Proteomes" id="UP000197679"/>
    </source>
</evidence>
<dbReference type="GeneID" id="33313879"/>
<dbReference type="AlphaFoldDB" id="A0A218NMF0"/>
<name>A0A218NMF0_9ARCH</name>
<gene>
    <name evidence="1" type="ORF">Mia14_0321</name>
</gene>
<sequence length="181" mass="21649">MAEKNTLEDLIGKLSDFMDKGTEETPYKPMTEFLKKKIANANFKKKSDREYILGLCKVENAAYKYQVKGESTGFYGSYVFLHPEEYGPYRKEFFEILKELSYQDYLKVVTMELFDPSQYGPGKQWEPFKLEDFNENDQAFIKRNLARWHAQERYKERQKKAEKKTEFDKLRKWWIDNGGKP</sequence>
<dbReference type="EMBL" id="CP019964">
    <property type="protein sequence ID" value="ASI13648.1"/>
    <property type="molecule type" value="Genomic_DNA"/>
</dbReference>
<evidence type="ECO:0000313" key="1">
    <source>
        <dbReference type="EMBL" id="ASI13648.1"/>
    </source>
</evidence>
<dbReference type="RefSeq" id="WP_088819812.1">
    <property type="nucleotide sequence ID" value="NZ_CP019964.1"/>
</dbReference>
<keyword evidence="2" id="KW-1185">Reference proteome</keyword>
<protein>
    <submittedName>
        <fullName evidence="1">Uncharacterized protein</fullName>
    </submittedName>
</protein>
<reference evidence="1 2" key="1">
    <citation type="journal article" date="2017" name="Nat. Commun.">
        <title>'ARMAN' archaea depend on association with euryarchaeal host in culture and in situ.</title>
        <authorList>
            <person name="Golyshina O."/>
            <person name="Toshchakov S."/>
            <person name="Makarova K."/>
            <person name="Gavrilov S."/>
            <person name="Korzhenkov A."/>
            <person name="La Cono V."/>
            <person name="Arcadi E."/>
            <person name="Nechitaylo T."/>
            <person name="Ferrer M."/>
            <person name="Kublanov I."/>
            <person name="Wolf Y."/>
            <person name="Yakimov M."/>
            <person name="Golyshin P."/>
            <person name="Slesarev A."/>
            <person name="Kozyavkin S."/>
        </authorList>
    </citation>
    <scope>NUCLEOTIDE SEQUENCE [LARGE SCALE GENOMIC DNA]</scope>
    <source>
        <strain evidence="1 2">Mia14</strain>
    </source>
</reference>
<accession>A0A218NMF0</accession>